<dbReference type="EMBL" id="JABMIG020000012">
    <property type="protein sequence ID" value="KAL3803673.1"/>
    <property type="molecule type" value="Genomic_DNA"/>
</dbReference>
<organism evidence="2 3">
    <name type="scientific">Cyclotella cryptica</name>
    <dbReference type="NCBI Taxonomy" id="29204"/>
    <lineage>
        <taxon>Eukaryota</taxon>
        <taxon>Sar</taxon>
        <taxon>Stramenopiles</taxon>
        <taxon>Ochrophyta</taxon>
        <taxon>Bacillariophyta</taxon>
        <taxon>Coscinodiscophyceae</taxon>
        <taxon>Thalassiosirophycidae</taxon>
        <taxon>Stephanodiscales</taxon>
        <taxon>Stephanodiscaceae</taxon>
        <taxon>Cyclotella</taxon>
    </lineage>
</organism>
<evidence type="ECO:0000256" key="1">
    <source>
        <dbReference type="SAM" id="SignalP"/>
    </source>
</evidence>
<dbReference type="InterPro" id="IPR018790">
    <property type="entry name" value="DUF2358"/>
</dbReference>
<dbReference type="AlphaFoldDB" id="A0ABD3QT80"/>
<name>A0ABD3QT80_9STRA</name>
<feature type="signal peptide" evidence="1">
    <location>
        <begin position="1"/>
        <end position="18"/>
    </location>
</feature>
<proteinExistence type="predicted"/>
<evidence type="ECO:0000313" key="3">
    <source>
        <dbReference type="Proteomes" id="UP001516023"/>
    </source>
</evidence>
<gene>
    <name evidence="2" type="ORF">HJC23_003727</name>
</gene>
<protein>
    <recommendedName>
        <fullName evidence="4">Plastid lipid-associated protein/fibrillin conserved domain-containing protein</fullName>
    </recommendedName>
</protein>
<keyword evidence="3" id="KW-1185">Reference proteome</keyword>
<comment type="caution">
    <text evidence="2">The sequence shown here is derived from an EMBL/GenBank/DDBJ whole genome shotgun (WGS) entry which is preliminary data.</text>
</comment>
<reference evidence="2 3" key="1">
    <citation type="journal article" date="2020" name="G3 (Bethesda)">
        <title>Improved Reference Genome for Cyclotella cryptica CCMP332, a Model for Cell Wall Morphogenesis, Salinity Adaptation, and Lipid Production in Diatoms (Bacillariophyta).</title>
        <authorList>
            <person name="Roberts W.R."/>
            <person name="Downey K.M."/>
            <person name="Ruck E.C."/>
            <person name="Traller J.C."/>
            <person name="Alverson A.J."/>
        </authorList>
    </citation>
    <scope>NUCLEOTIDE SEQUENCE [LARGE SCALE GENOMIC DNA]</scope>
    <source>
        <strain evidence="2 3">CCMP332</strain>
    </source>
</reference>
<evidence type="ECO:0008006" key="4">
    <source>
        <dbReference type="Google" id="ProtNLM"/>
    </source>
</evidence>
<dbReference type="Proteomes" id="UP001516023">
    <property type="component" value="Unassembled WGS sequence"/>
</dbReference>
<sequence length="415" mass="45304">MRHLSVGTASLAVASCAALSAKVTFNNLHDNSVLSRRGWISKIGLISSSTALLKPTTAEAAVDVRQYTALAPLGRPTSTGSKSTGLPISEVASRLSHDLVEGSSGKGGYFISGDISTDIFRDDCEFTDPTNSVSSLTRYKNALQILFDPEQSFVELLGMEVDESNHEIRARIRSGGVLQLPWKPFIPPYESTIKYAIDEDGLIARQIQDWSIPASQALVETFTPSTFSPPFSNLSRPQNEPKEVTDLFNLVNGHRPDSYTQEVKLRIDTLIDLIVGSQYEWHKEDLDGTWALAYLQPGPTGGGIDRRIPFPDLPFNNNYQTFTQNTVTNIGELFGSLLTIRVGGSLLEEDERSTSTPKRFKANIDRGGLCVGEEKCIPLPITGDGLFDGVYLGKRLRIGQNLNGGGARVVQVRVA</sequence>
<evidence type="ECO:0000313" key="2">
    <source>
        <dbReference type="EMBL" id="KAL3803673.1"/>
    </source>
</evidence>
<dbReference type="PANTHER" id="PTHR34123">
    <property type="entry name" value="OS04G0578200 PROTEIN"/>
    <property type="match status" value="1"/>
</dbReference>
<feature type="chain" id="PRO_5044870253" description="Plastid lipid-associated protein/fibrillin conserved domain-containing protein" evidence="1">
    <location>
        <begin position="19"/>
        <end position="415"/>
    </location>
</feature>
<accession>A0ABD3QT80</accession>
<dbReference type="Pfam" id="PF10184">
    <property type="entry name" value="DUF2358"/>
    <property type="match status" value="1"/>
</dbReference>
<dbReference type="PANTHER" id="PTHR34123:SF3">
    <property type="entry name" value="SNOAL-LIKE DOMAIN-CONTAINING PROTEIN"/>
    <property type="match status" value="1"/>
</dbReference>
<dbReference type="PROSITE" id="PS51257">
    <property type="entry name" value="PROKAR_LIPOPROTEIN"/>
    <property type="match status" value="1"/>
</dbReference>
<keyword evidence="1" id="KW-0732">Signal</keyword>